<protein>
    <recommendedName>
        <fullName evidence="5">Protein kinase domain-containing protein</fullName>
    </recommendedName>
</protein>
<dbReference type="PROSITE" id="PS00108">
    <property type="entry name" value="PROTEIN_KINASE_ST"/>
    <property type="match status" value="1"/>
</dbReference>
<keyword evidence="1 3" id="KW-0547">Nucleotide-binding</keyword>
<dbReference type="InterPro" id="IPR017441">
    <property type="entry name" value="Protein_kinase_ATP_BS"/>
</dbReference>
<feature type="region of interest" description="Disordered" evidence="4">
    <location>
        <begin position="270"/>
        <end position="345"/>
    </location>
</feature>
<dbReference type="PANTHER" id="PTHR44329">
    <property type="entry name" value="SERINE/THREONINE-PROTEIN KINASE TNNI3K-RELATED"/>
    <property type="match status" value="1"/>
</dbReference>
<feature type="region of interest" description="Disordered" evidence="4">
    <location>
        <begin position="86"/>
        <end position="131"/>
    </location>
</feature>
<comment type="caution">
    <text evidence="6">The sequence shown here is derived from an EMBL/GenBank/DDBJ whole genome shotgun (WGS) entry which is preliminary data.</text>
</comment>
<evidence type="ECO:0000256" key="4">
    <source>
        <dbReference type="SAM" id="MobiDB-lite"/>
    </source>
</evidence>
<feature type="compositionally biased region" description="Gly residues" evidence="4">
    <location>
        <begin position="96"/>
        <end position="115"/>
    </location>
</feature>
<keyword evidence="7" id="KW-1185">Reference proteome</keyword>
<dbReference type="EMBL" id="JBJQND010000003">
    <property type="protein sequence ID" value="KAL3884062.1"/>
    <property type="molecule type" value="Genomic_DNA"/>
</dbReference>
<organism evidence="6 7">
    <name type="scientific">Sinanodonta woodiana</name>
    <name type="common">Chinese pond mussel</name>
    <name type="synonym">Anodonta woodiana</name>
    <dbReference type="NCBI Taxonomy" id="1069815"/>
    <lineage>
        <taxon>Eukaryota</taxon>
        <taxon>Metazoa</taxon>
        <taxon>Spiralia</taxon>
        <taxon>Lophotrochozoa</taxon>
        <taxon>Mollusca</taxon>
        <taxon>Bivalvia</taxon>
        <taxon>Autobranchia</taxon>
        <taxon>Heteroconchia</taxon>
        <taxon>Palaeoheterodonta</taxon>
        <taxon>Unionida</taxon>
        <taxon>Unionoidea</taxon>
        <taxon>Unionidae</taxon>
        <taxon>Unioninae</taxon>
        <taxon>Sinanodonta</taxon>
    </lineage>
</organism>
<evidence type="ECO:0000256" key="1">
    <source>
        <dbReference type="ARBA" id="ARBA00022741"/>
    </source>
</evidence>
<dbReference type="Gene3D" id="1.10.510.10">
    <property type="entry name" value="Transferase(Phosphotransferase) domain 1"/>
    <property type="match status" value="1"/>
</dbReference>
<dbReference type="PROSITE" id="PS00107">
    <property type="entry name" value="PROTEIN_KINASE_ATP"/>
    <property type="match status" value="1"/>
</dbReference>
<dbReference type="SMART" id="SM00220">
    <property type="entry name" value="S_TKc"/>
    <property type="match status" value="1"/>
</dbReference>
<dbReference type="InterPro" id="IPR000719">
    <property type="entry name" value="Prot_kinase_dom"/>
</dbReference>
<evidence type="ECO:0000256" key="2">
    <source>
        <dbReference type="ARBA" id="ARBA00022840"/>
    </source>
</evidence>
<sequence length="773" mass="83239">MSKTYVDNAYNRSVGRVGMEHGSMVISRSSSGGGSSCGGGGVSSGAQGSSGGGVSSSFGTSSPTTYVDNSYNRSVGRVGMEHGSMVISRSSSSGGSSFGGGGVSSGAQGSSGGGVSSSFGTSSPTTYVDNSYNRSVGRVGMEHGSMAISRSSSSGGSSFGGGSVSSGAHGFSGGGVSSSFGTSSPKTYVNNSYNRSVGRVGMEHGSMVISRSSSGGGSIFGGGGVSSGAHGSSGGVVSSSFATSSPKTYVDNAFNRSVGRVGMEHGSMVISRGSSSGGRISHGRETSGSTSRHSTGGDTTKVYVDNDYNRRHGRVGMEKGSMVISKKDTSRSIDADRDSGIGTSLISSTDTEKVYKDNRFNRKLGRVGKPKGTAKHPSRESKSESGASKQDKVYVDNYLNRSLGRVGKKRGSMPFSRKSKQVQDAQEIMRHYNNDTYDEGYEEEYDPDPFSLELALSQINRKLEEITWAQKQNENKPPKTKAEILEEYSGVVIEFEDIKLGRKIGQGGFGDVYFAQWKGTVVAVKMLRLQRVSKRRLHAFMNEIAIFCELDDPSIVKFIGACTKTPNISIVMEYMPMSLFDALHMTEDIDFSEDERLQILRQTCSGLYYLHEQGIVHCDLKSQNVLLDYVSGETCIAKITDFGLSMIKADTETSVSCSEEHVRNVGTPRYSAPEVLRGERLSARDMMRADAYSLSLIIYEVIYEEEPFYDFTYAQLRKHVGEKGALPDVPVDIKIDGAIEEMIRSCWSFNPRKRPIVKEINNFFEMQQTIYVK</sequence>
<dbReference type="AlphaFoldDB" id="A0ABD3XGC3"/>
<reference evidence="6 7" key="1">
    <citation type="submission" date="2024-11" db="EMBL/GenBank/DDBJ databases">
        <title>Chromosome-level genome assembly of the freshwater bivalve Anodonta woodiana.</title>
        <authorList>
            <person name="Chen X."/>
        </authorList>
    </citation>
    <scope>NUCLEOTIDE SEQUENCE [LARGE SCALE GENOMIC DNA]</scope>
    <source>
        <strain evidence="6">MN2024</strain>
        <tissue evidence="6">Gills</tissue>
    </source>
</reference>
<dbReference type="PROSITE" id="PS50011">
    <property type="entry name" value="PROTEIN_KINASE_DOM"/>
    <property type="match status" value="1"/>
</dbReference>
<keyword evidence="2 3" id="KW-0067">ATP-binding</keyword>
<name>A0ABD3XGC3_SINWO</name>
<dbReference type="PANTHER" id="PTHR44329:SF298">
    <property type="entry name" value="MIXED LINEAGE KINASE DOMAIN-LIKE PROTEIN"/>
    <property type="match status" value="1"/>
</dbReference>
<dbReference type="Proteomes" id="UP001634394">
    <property type="component" value="Unassembled WGS sequence"/>
</dbReference>
<dbReference type="InterPro" id="IPR008271">
    <property type="entry name" value="Ser/Thr_kinase_AS"/>
</dbReference>
<feature type="compositionally biased region" description="Basic and acidic residues" evidence="4">
    <location>
        <begin position="377"/>
        <end position="393"/>
    </location>
</feature>
<accession>A0ABD3XGC3</accession>
<feature type="compositionally biased region" description="Basic residues" evidence="4">
    <location>
        <begin position="361"/>
        <end position="376"/>
    </location>
</feature>
<dbReference type="InterPro" id="IPR051681">
    <property type="entry name" value="Ser/Thr_Kinases-Pseudokinases"/>
</dbReference>
<evidence type="ECO:0000256" key="3">
    <source>
        <dbReference type="PROSITE-ProRule" id="PRU10141"/>
    </source>
</evidence>
<feature type="compositionally biased region" description="Low complexity" evidence="4">
    <location>
        <begin position="286"/>
        <end position="300"/>
    </location>
</feature>
<dbReference type="Gene3D" id="3.30.200.20">
    <property type="entry name" value="Phosphorylase Kinase, domain 1"/>
    <property type="match status" value="1"/>
</dbReference>
<dbReference type="InterPro" id="IPR011009">
    <property type="entry name" value="Kinase-like_dom_sf"/>
</dbReference>
<feature type="region of interest" description="Disordered" evidence="4">
    <location>
        <begin position="357"/>
        <end position="393"/>
    </location>
</feature>
<feature type="compositionally biased region" description="Low complexity" evidence="4">
    <location>
        <begin position="270"/>
        <end position="279"/>
    </location>
</feature>
<evidence type="ECO:0000259" key="5">
    <source>
        <dbReference type="PROSITE" id="PS50011"/>
    </source>
</evidence>
<gene>
    <name evidence="6" type="ORF">ACJMK2_030285</name>
</gene>
<dbReference type="GO" id="GO:0005524">
    <property type="term" value="F:ATP binding"/>
    <property type="evidence" value="ECO:0007669"/>
    <property type="project" value="UniProtKB-UniRule"/>
</dbReference>
<evidence type="ECO:0000313" key="7">
    <source>
        <dbReference type="Proteomes" id="UP001634394"/>
    </source>
</evidence>
<feature type="compositionally biased region" description="Low complexity" evidence="4">
    <location>
        <begin position="86"/>
        <end position="95"/>
    </location>
</feature>
<feature type="binding site" evidence="3">
    <location>
        <position position="525"/>
    </location>
    <ligand>
        <name>ATP</name>
        <dbReference type="ChEBI" id="CHEBI:30616"/>
    </ligand>
</feature>
<dbReference type="SUPFAM" id="SSF56112">
    <property type="entry name" value="Protein kinase-like (PK-like)"/>
    <property type="match status" value="1"/>
</dbReference>
<dbReference type="CDD" id="cd13999">
    <property type="entry name" value="STKc_MAP3K-like"/>
    <property type="match status" value="1"/>
</dbReference>
<dbReference type="Pfam" id="PF00069">
    <property type="entry name" value="Pkinase"/>
    <property type="match status" value="1"/>
</dbReference>
<feature type="domain" description="Protein kinase" evidence="5">
    <location>
        <begin position="498"/>
        <end position="764"/>
    </location>
</feature>
<feature type="region of interest" description="Disordered" evidence="4">
    <location>
        <begin position="24"/>
        <end position="71"/>
    </location>
</feature>
<proteinExistence type="predicted"/>
<evidence type="ECO:0000313" key="6">
    <source>
        <dbReference type="EMBL" id="KAL3884062.1"/>
    </source>
</evidence>
<feature type="compositionally biased region" description="Gly residues" evidence="4">
    <location>
        <begin position="31"/>
        <end position="54"/>
    </location>
</feature>
<feature type="compositionally biased region" description="Basic and acidic residues" evidence="4">
    <location>
        <begin position="325"/>
        <end position="339"/>
    </location>
</feature>
<feature type="region of interest" description="Disordered" evidence="4">
    <location>
        <begin position="405"/>
        <end position="425"/>
    </location>
</feature>